<name>A0A3B1CYI8_9ZZZZ</name>
<feature type="non-terminal residue" evidence="1">
    <location>
        <position position="1"/>
    </location>
</feature>
<evidence type="ECO:0000313" key="1">
    <source>
        <dbReference type="EMBL" id="VAX28984.1"/>
    </source>
</evidence>
<sequence length="88" mass="10167">DQAKSILREYNMALNKYNQKTKSGTDLYADYQKLESMEKEVKKNETLKNYFDSQESLTNLYKEINEYISGKLNFNFASLAKPASSCCS</sequence>
<reference evidence="1" key="1">
    <citation type="submission" date="2018-06" db="EMBL/GenBank/DDBJ databases">
        <authorList>
            <person name="Zhirakovskaya E."/>
        </authorList>
    </citation>
    <scope>NUCLEOTIDE SEQUENCE</scope>
</reference>
<dbReference type="InterPro" id="IPR010368">
    <property type="entry name" value="Com_YlbF"/>
</dbReference>
<organism evidence="1">
    <name type="scientific">hydrothermal vent metagenome</name>
    <dbReference type="NCBI Taxonomy" id="652676"/>
    <lineage>
        <taxon>unclassified sequences</taxon>
        <taxon>metagenomes</taxon>
        <taxon>ecological metagenomes</taxon>
    </lineage>
</organism>
<gene>
    <name evidence="1" type="ORF">MNBD_IGNAVI01-3078</name>
</gene>
<accession>A0A3B1CYI8</accession>
<proteinExistence type="predicted"/>
<dbReference type="Pfam" id="PF06133">
    <property type="entry name" value="Com_YlbF"/>
    <property type="match status" value="1"/>
</dbReference>
<dbReference type="AlphaFoldDB" id="A0A3B1CYI8"/>
<dbReference type="InterPro" id="IPR023378">
    <property type="entry name" value="YheA/YmcA-like_dom_sf"/>
</dbReference>
<dbReference type="SUPFAM" id="SSF158622">
    <property type="entry name" value="YheA/YmcA-like"/>
    <property type="match status" value="1"/>
</dbReference>
<protein>
    <submittedName>
        <fullName evidence="1">Uncharacterized protein</fullName>
    </submittedName>
</protein>
<dbReference type="EMBL" id="UOGD01000434">
    <property type="protein sequence ID" value="VAX28984.1"/>
    <property type="molecule type" value="Genomic_DNA"/>
</dbReference>
<dbReference type="Gene3D" id="1.20.1500.10">
    <property type="entry name" value="YheA/YmcA-like"/>
    <property type="match status" value="1"/>
</dbReference>